<dbReference type="AlphaFoldDB" id="H8ZD27"/>
<gene>
    <name evidence="2" type="ORF">NERG_01174</name>
</gene>
<name>H8ZD27_NEMA1</name>
<dbReference type="Proteomes" id="UP000005622">
    <property type="component" value="Unassembled WGS sequence"/>
</dbReference>
<feature type="compositionally biased region" description="Low complexity" evidence="1">
    <location>
        <begin position="53"/>
        <end position="65"/>
    </location>
</feature>
<feature type="compositionally biased region" description="Polar residues" evidence="1">
    <location>
        <begin position="16"/>
        <end position="37"/>
    </location>
</feature>
<feature type="region of interest" description="Disordered" evidence="1">
    <location>
        <begin position="1"/>
        <end position="73"/>
    </location>
</feature>
<reference evidence="2" key="1">
    <citation type="submission" date="2011-03" db="EMBL/GenBank/DDBJ databases">
        <title>The Genome Sequence of Nematocida sp1 strain ERTm2.</title>
        <authorList>
            <consortium name="The Broad Institute Genome Sequencing Platform"/>
            <consortium name="The Broad Institute Genome Sequencing Center for Infectious Disease"/>
            <person name="Cuomo C."/>
            <person name="Troemel E."/>
            <person name="Young S.K."/>
            <person name="Zeng Q."/>
            <person name="Gargeya S."/>
            <person name="Fitzgerald M."/>
            <person name="Haas B."/>
            <person name="Abouelleil A."/>
            <person name="Alvarado L."/>
            <person name="Arachchi H.M."/>
            <person name="Berlin A."/>
            <person name="Brown A."/>
            <person name="Chapman S.B."/>
            <person name="Chen Z."/>
            <person name="Dunbar C."/>
            <person name="Freedman E."/>
            <person name="Gearin G."/>
            <person name="Gellesch M."/>
            <person name="Goldberg J."/>
            <person name="Griggs A."/>
            <person name="Gujja S."/>
            <person name="Heilman E.R."/>
            <person name="Heiman D."/>
            <person name="Howarth C."/>
            <person name="Larson L."/>
            <person name="Lui A."/>
            <person name="MacDonald P.J.P."/>
            <person name="Mehta T."/>
            <person name="Montmayeur A."/>
            <person name="Murphy C."/>
            <person name="Neiman D."/>
            <person name="Pearson M."/>
            <person name="Priest M."/>
            <person name="Roberts A."/>
            <person name="Saif S."/>
            <person name="Shea T."/>
            <person name="Shenoy N."/>
            <person name="Sisk P."/>
            <person name="Stolte C."/>
            <person name="Sykes S."/>
            <person name="White J."/>
            <person name="Yandava C."/>
            <person name="Wortman J."/>
            <person name="Nusbaum C."/>
            <person name="Birren B."/>
        </authorList>
    </citation>
    <scope>NUCLEOTIDE SEQUENCE</scope>
    <source>
        <strain evidence="2">ERTm2</strain>
    </source>
</reference>
<accession>H8ZD27</accession>
<dbReference type="EMBL" id="JH604635">
    <property type="protein sequence ID" value="EHY65567.1"/>
    <property type="molecule type" value="Genomic_DNA"/>
</dbReference>
<evidence type="ECO:0000313" key="2">
    <source>
        <dbReference type="EMBL" id="EHY65567.1"/>
    </source>
</evidence>
<feature type="compositionally biased region" description="Gly residues" evidence="1">
    <location>
        <begin position="1"/>
        <end position="12"/>
    </location>
</feature>
<organism evidence="2">
    <name type="scientific">Nematocida ausubeli (strain ATCC PRA-371 / ERTm2)</name>
    <name type="common">Nematode killer fungus</name>
    <dbReference type="NCBI Taxonomy" id="1913371"/>
    <lineage>
        <taxon>Eukaryota</taxon>
        <taxon>Fungi</taxon>
        <taxon>Fungi incertae sedis</taxon>
        <taxon>Microsporidia</taxon>
        <taxon>Nematocida</taxon>
    </lineage>
</organism>
<protein>
    <submittedName>
        <fullName evidence="2">Uncharacterized protein</fullName>
    </submittedName>
</protein>
<proteinExistence type="predicted"/>
<dbReference type="HOGENOM" id="CLU_2705385_0_0_1"/>
<sequence>MGGSSIFGGSGAPTGSIFNNPSLGNSQSGNSSFSLLQRQGPGGSQFAQGNANLGLGSSSKTTSSLFRNPNNQQ</sequence>
<evidence type="ECO:0000256" key="1">
    <source>
        <dbReference type="SAM" id="MobiDB-lite"/>
    </source>
</evidence>